<name>A0A5D2JSV1_GOSTO</name>
<dbReference type="AlphaFoldDB" id="A0A5D2JSV1"/>
<accession>A0A5D2JSV1</accession>
<keyword evidence="2" id="KW-1185">Reference proteome</keyword>
<dbReference type="Proteomes" id="UP000322667">
    <property type="component" value="Chromosome D08"/>
</dbReference>
<protein>
    <submittedName>
        <fullName evidence="1">Uncharacterized protein</fullName>
    </submittedName>
</protein>
<proteinExistence type="predicted"/>
<evidence type="ECO:0000313" key="2">
    <source>
        <dbReference type="Proteomes" id="UP000322667"/>
    </source>
</evidence>
<dbReference type="EMBL" id="CM017630">
    <property type="protein sequence ID" value="TYH57525.1"/>
    <property type="molecule type" value="Genomic_DNA"/>
</dbReference>
<sequence length="32" mass="3664">MFKKLVPQGMGTGFNFTCTSWIETRISHSFIV</sequence>
<reference evidence="1 2" key="1">
    <citation type="submission" date="2019-07" db="EMBL/GenBank/DDBJ databases">
        <title>WGS assembly of Gossypium tomentosum.</title>
        <authorList>
            <person name="Chen Z.J."/>
            <person name="Sreedasyam A."/>
            <person name="Ando A."/>
            <person name="Song Q."/>
            <person name="De L."/>
            <person name="Hulse-Kemp A."/>
            <person name="Ding M."/>
            <person name="Ye W."/>
            <person name="Kirkbride R."/>
            <person name="Jenkins J."/>
            <person name="Plott C."/>
            <person name="Lovell J."/>
            <person name="Lin Y.-M."/>
            <person name="Vaughn R."/>
            <person name="Liu B."/>
            <person name="Li W."/>
            <person name="Simpson S."/>
            <person name="Scheffler B."/>
            <person name="Saski C."/>
            <person name="Grover C."/>
            <person name="Hu G."/>
            <person name="Conover J."/>
            <person name="Carlson J."/>
            <person name="Shu S."/>
            <person name="Boston L."/>
            <person name="Williams M."/>
            <person name="Peterson D."/>
            <person name="Mcgee K."/>
            <person name="Jones D."/>
            <person name="Wendel J."/>
            <person name="Stelly D."/>
            <person name="Grimwood J."/>
            <person name="Schmutz J."/>
        </authorList>
    </citation>
    <scope>NUCLEOTIDE SEQUENCE [LARGE SCALE GENOMIC DNA]</scope>
    <source>
        <strain evidence="1">7179.01</strain>
    </source>
</reference>
<organism evidence="1 2">
    <name type="scientific">Gossypium tomentosum</name>
    <name type="common">Hawaiian cotton</name>
    <name type="synonym">Gossypium sandvicense</name>
    <dbReference type="NCBI Taxonomy" id="34277"/>
    <lineage>
        <taxon>Eukaryota</taxon>
        <taxon>Viridiplantae</taxon>
        <taxon>Streptophyta</taxon>
        <taxon>Embryophyta</taxon>
        <taxon>Tracheophyta</taxon>
        <taxon>Spermatophyta</taxon>
        <taxon>Magnoliopsida</taxon>
        <taxon>eudicotyledons</taxon>
        <taxon>Gunneridae</taxon>
        <taxon>Pentapetalae</taxon>
        <taxon>rosids</taxon>
        <taxon>malvids</taxon>
        <taxon>Malvales</taxon>
        <taxon>Malvaceae</taxon>
        <taxon>Malvoideae</taxon>
        <taxon>Gossypium</taxon>
    </lineage>
</organism>
<gene>
    <name evidence="1" type="ORF">ES332_D08G095900v1</name>
</gene>
<evidence type="ECO:0000313" key="1">
    <source>
        <dbReference type="EMBL" id="TYH57525.1"/>
    </source>
</evidence>